<organism evidence="1 2">
    <name type="scientific">Nostoc piscinale CENA21</name>
    <dbReference type="NCBI Taxonomy" id="224013"/>
    <lineage>
        <taxon>Bacteria</taxon>
        <taxon>Bacillati</taxon>
        <taxon>Cyanobacteriota</taxon>
        <taxon>Cyanophyceae</taxon>
        <taxon>Nostocales</taxon>
        <taxon>Nostocaceae</taxon>
        <taxon>Nostoc</taxon>
    </lineage>
</organism>
<dbReference type="InterPro" id="IPR011335">
    <property type="entry name" value="Restrct_endonuc-II-like"/>
</dbReference>
<dbReference type="Pfam" id="PF08814">
    <property type="entry name" value="XisH"/>
    <property type="match status" value="1"/>
</dbReference>
<sequence length="136" mass="15968">MAKDRFHHVVRNALEKDGWKVTADPYEINVDDVDFEIDLAAEELLAAEQEGRKIAVEIKSFISPSNVSEFHTSLGQFLNYRDALDKIEPERQLYLAVRVPIYESFFQRKFIASAVTKYQLRLMIYDVKEEVIRQWL</sequence>
<dbReference type="EMBL" id="CP012036">
    <property type="protein sequence ID" value="ALF52860.1"/>
    <property type="molecule type" value="Genomic_DNA"/>
</dbReference>
<dbReference type="OrthoDB" id="456752at2"/>
<dbReference type="InterPro" id="IPR011856">
    <property type="entry name" value="tRNA_endonuc-like_dom_sf"/>
</dbReference>
<dbReference type="GO" id="GO:0003676">
    <property type="term" value="F:nucleic acid binding"/>
    <property type="evidence" value="ECO:0007669"/>
    <property type="project" value="InterPro"/>
</dbReference>
<dbReference type="PATRIC" id="fig|224013.5.peg.2011"/>
<protein>
    <submittedName>
        <fullName evidence="1">Fatty-acid oxidation protein subunit alpha</fullName>
    </submittedName>
</protein>
<reference evidence="1 2" key="2">
    <citation type="journal article" date="2016" name="Genome Announc.">
        <title>Draft Genome Sequence of the N2-Fixing Cyanobacterium Nostoc piscinale CENA21, Isolated from the Brazilian Amazon Floodplain.</title>
        <authorList>
            <person name="Leao T."/>
            <person name="Guimaraes P.I."/>
            <person name="de Melo A.G."/>
            <person name="Ramos R.T."/>
            <person name="Leao P.N."/>
            <person name="Silva A."/>
            <person name="Fiore M.F."/>
            <person name="Schneider M.P."/>
        </authorList>
    </citation>
    <scope>NUCLEOTIDE SEQUENCE [LARGE SCALE GENOMIC DNA]</scope>
    <source>
        <strain evidence="1 2">CENA21</strain>
    </source>
</reference>
<name>A0A0M4SJP6_9NOSO</name>
<keyword evidence="2" id="KW-1185">Reference proteome</keyword>
<dbReference type="KEGG" id="npz:ACX27_08310"/>
<dbReference type="RefSeq" id="WP_062290818.1">
    <property type="nucleotide sequence ID" value="NZ_CP012036.1"/>
</dbReference>
<dbReference type="InterPro" id="IPR014919">
    <property type="entry name" value="XisH"/>
</dbReference>
<dbReference type="Gene3D" id="3.40.1350.10">
    <property type="match status" value="1"/>
</dbReference>
<proteinExistence type="predicted"/>
<dbReference type="STRING" id="224013.ACX27_08310"/>
<dbReference type="AlphaFoldDB" id="A0A0M4SJP6"/>
<reference evidence="2" key="1">
    <citation type="submission" date="2015-07" db="EMBL/GenBank/DDBJ databases">
        <title>Genome Of Nitrogen-Fixing Cyanobacterium Nostoc piscinale CENA21 From Solimoes/Amazon River Floodplain Sediments And Comparative Genomics To Uncover Biosynthetic Natural Products Potential.</title>
        <authorList>
            <person name="Leao T.F."/>
            <person name="Leao P.N."/>
            <person name="Guimaraes P.I."/>
            <person name="de Melo A.G.C."/>
            <person name="Ramos R.T.J."/>
            <person name="Silva A."/>
            <person name="Fiore M.F."/>
            <person name="Schneider M.P.C."/>
        </authorList>
    </citation>
    <scope>NUCLEOTIDE SEQUENCE [LARGE SCALE GENOMIC DNA]</scope>
    <source>
        <strain evidence="2">CENA21</strain>
    </source>
</reference>
<accession>A0A0M4SJP6</accession>
<evidence type="ECO:0000313" key="2">
    <source>
        <dbReference type="Proteomes" id="UP000062645"/>
    </source>
</evidence>
<dbReference type="Proteomes" id="UP000062645">
    <property type="component" value="Chromosome"/>
</dbReference>
<gene>
    <name evidence="1" type="ORF">ACX27_08310</name>
</gene>
<dbReference type="CDD" id="cd22366">
    <property type="entry name" value="XisH-like"/>
    <property type="match status" value="1"/>
</dbReference>
<dbReference type="SUPFAM" id="SSF52980">
    <property type="entry name" value="Restriction endonuclease-like"/>
    <property type="match status" value="1"/>
</dbReference>
<evidence type="ECO:0000313" key="1">
    <source>
        <dbReference type="EMBL" id="ALF52860.1"/>
    </source>
</evidence>